<dbReference type="InterPro" id="IPR011856">
    <property type="entry name" value="tRNA_endonuc-like_dom_sf"/>
</dbReference>
<protein>
    <recommendedName>
        <fullName evidence="1">PD(D/E)XK endonuclease domain-containing protein</fullName>
    </recommendedName>
</protein>
<accession>A0ABQ2YRY3</accession>
<dbReference type="Pfam" id="PF11645">
    <property type="entry name" value="PDDEXK_5"/>
    <property type="match status" value="1"/>
</dbReference>
<sequence>MPVLNSNIKPASLAVHKQLSYEQLLAAWLSSAGWEVLIPAIDHGKKTDLVIADDDHYYRIQVKSIESNDESCYVENKWKGVNIDFVVYFSRTAEWGYIAPAFSEARRRLDHPSNVRFHQHPKHFLKAFSKI</sequence>
<feature type="domain" description="PD(D/E)XK endonuclease" evidence="1">
    <location>
        <begin position="22"/>
        <end position="74"/>
    </location>
</feature>
<comment type="caution">
    <text evidence="2">The sequence shown here is derived from an EMBL/GenBank/DDBJ whole genome shotgun (WGS) entry which is preliminary data.</text>
</comment>
<dbReference type="EMBL" id="BMYW01000005">
    <property type="protein sequence ID" value="GGX90432.1"/>
    <property type="molecule type" value="Genomic_DNA"/>
</dbReference>
<evidence type="ECO:0000259" key="1">
    <source>
        <dbReference type="Pfam" id="PF11645"/>
    </source>
</evidence>
<dbReference type="SUPFAM" id="SSF52980">
    <property type="entry name" value="Restriction endonuclease-like"/>
    <property type="match status" value="1"/>
</dbReference>
<gene>
    <name evidence="2" type="ORF">GCM10011290_17680</name>
</gene>
<evidence type="ECO:0000313" key="2">
    <source>
        <dbReference type="EMBL" id="GGX90432.1"/>
    </source>
</evidence>
<dbReference type="InterPro" id="IPR021671">
    <property type="entry name" value="PD(D/E)XK_Endonuc"/>
</dbReference>
<dbReference type="RefSeq" id="WP_189373774.1">
    <property type="nucleotide sequence ID" value="NZ_BMYW01000005.1"/>
</dbReference>
<dbReference type="Proteomes" id="UP000600877">
    <property type="component" value="Unassembled WGS sequence"/>
</dbReference>
<organism evidence="2 3">
    <name type="scientific">Vogesella alkaliphila</name>
    <dbReference type="NCBI Taxonomy" id="1193621"/>
    <lineage>
        <taxon>Bacteria</taxon>
        <taxon>Pseudomonadati</taxon>
        <taxon>Pseudomonadota</taxon>
        <taxon>Betaproteobacteria</taxon>
        <taxon>Neisseriales</taxon>
        <taxon>Chromobacteriaceae</taxon>
        <taxon>Vogesella</taxon>
    </lineage>
</organism>
<name>A0ABQ2YRY3_9NEIS</name>
<dbReference type="Gene3D" id="3.40.1350.10">
    <property type="match status" value="1"/>
</dbReference>
<dbReference type="InterPro" id="IPR011335">
    <property type="entry name" value="Restrct_endonuc-II-like"/>
</dbReference>
<proteinExistence type="predicted"/>
<reference evidence="3" key="1">
    <citation type="journal article" date="2019" name="Int. J. Syst. Evol. Microbiol.">
        <title>The Global Catalogue of Microorganisms (GCM) 10K type strain sequencing project: providing services to taxonomists for standard genome sequencing and annotation.</title>
        <authorList>
            <consortium name="The Broad Institute Genomics Platform"/>
            <consortium name="The Broad Institute Genome Sequencing Center for Infectious Disease"/>
            <person name="Wu L."/>
            <person name="Ma J."/>
        </authorList>
    </citation>
    <scope>NUCLEOTIDE SEQUENCE [LARGE SCALE GENOMIC DNA]</scope>
    <source>
        <strain evidence="3">KCTC 32041</strain>
    </source>
</reference>
<keyword evidence="3" id="KW-1185">Reference proteome</keyword>
<evidence type="ECO:0000313" key="3">
    <source>
        <dbReference type="Proteomes" id="UP000600877"/>
    </source>
</evidence>